<proteinExistence type="predicted"/>
<dbReference type="OrthoDB" id="9808310at2"/>
<organism evidence="3 4">
    <name type="scientific">Mucilaginibacter corticis</name>
    <dbReference type="NCBI Taxonomy" id="2597670"/>
    <lineage>
        <taxon>Bacteria</taxon>
        <taxon>Pseudomonadati</taxon>
        <taxon>Bacteroidota</taxon>
        <taxon>Sphingobacteriia</taxon>
        <taxon>Sphingobacteriales</taxon>
        <taxon>Sphingobacteriaceae</taxon>
        <taxon>Mucilaginibacter</taxon>
    </lineage>
</organism>
<keyword evidence="3" id="KW-0560">Oxidoreductase</keyword>
<accession>A0A556MHY1</accession>
<dbReference type="InterPro" id="IPR029032">
    <property type="entry name" value="AhpD-like"/>
</dbReference>
<dbReference type="PANTHER" id="PTHR35446">
    <property type="entry name" value="SI:CH211-175M2.5"/>
    <property type="match status" value="1"/>
</dbReference>
<comment type="caution">
    <text evidence="3">The sequence shown here is derived from an EMBL/GenBank/DDBJ whole genome shotgun (WGS) entry which is preliminary data.</text>
</comment>
<dbReference type="NCBIfam" id="TIGR01926">
    <property type="entry name" value="peroxid_rel"/>
    <property type="match status" value="1"/>
</dbReference>
<evidence type="ECO:0000256" key="1">
    <source>
        <dbReference type="SAM" id="MobiDB-lite"/>
    </source>
</evidence>
<dbReference type="GO" id="GO:0051920">
    <property type="term" value="F:peroxiredoxin activity"/>
    <property type="evidence" value="ECO:0007669"/>
    <property type="project" value="InterPro"/>
</dbReference>
<gene>
    <name evidence="3" type="ORF">FO440_17160</name>
</gene>
<dbReference type="NCBIfam" id="TIGR00778">
    <property type="entry name" value="ahpD_dom"/>
    <property type="match status" value="1"/>
</dbReference>
<name>A0A556MHY1_9SPHI</name>
<dbReference type="Proteomes" id="UP000318733">
    <property type="component" value="Unassembled WGS sequence"/>
</dbReference>
<evidence type="ECO:0000313" key="3">
    <source>
        <dbReference type="EMBL" id="TSJ39473.1"/>
    </source>
</evidence>
<dbReference type="InterPro" id="IPR010195">
    <property type="entry name" value="Uncharacterised_peroxidase-rel"/>
</dbReference>
<keyword evidence="3" id="KW-0575">Peroxidase</keyword>
<evidence type="ECO:0000313" key="4">
    <source>
        <dbReference type="Proteomes" id="UP000318733"/>
    </source>
</evidence>
<feature type="domain" description="Carboxymuconolactone decarboxylase-like" evidence="2">
    <location>
        <begin position="21"/>
        <end position="105"/>
    </location>
</feature>
<sequence>MPHINLSNDYPGIRSLFVYRPETAKPLNGLVQVLLHDPHPTLSAGERELIATYVSNLNTCYYCTNIHGAIARHQLGNDAGTVKQVLADANTAPISNKLKSLLKIAAKVQSGGKNVTEDDVMTARAEGATDIEIHDTVLIAAAFCMYNRYVDGLATWQPHNDELYDKMGEQRAREGYGTPPVKVSEMELTQTT</sequence>
<dbReference type="PANTHER" id="PTHR35446:SF2">
    <property type="entry name" value="CARBOXYMUCONOLACTONE DECARBOXYLASE-LIKE DOMAIN-CONTAINING PROTEIN"/>
    <property type="match status" value="1"/>
</dbReference>
<dbReference type="Gene3D" id="1.20.1290.10">
    <property type="entry name" value="AhpD-like"/>
    <property type="match status" value="1"/>
</dbReference>
<feature type="region of interest" description="Disordered" evidence="1">
    <location>
        <begin position="171"/>
        <end position="192"/>
    </location>
</feature>
<reference evidence="3 4" key="1">
    <citation type="submission" date="2019-07" db="EMBL/GenBank/DDBJ databases">
        <authorList>
            <person name="Huq M.A."/>
        </authorList>
    </citation>
    <scope>NUCLEOTIDE SEQUENCE [LARGE SCALE GENOMIC DNA]</scope>
    <source>
        <strain evidence="3 4">MAH-19</strain>
    </source>
</reference>
<dbReference type="AlphaFoldDB" id="A0A556MHY1"/>
<dbReference type="InterPro" id="IPR003779">
    <property type="entry name" value="CMD-like"/>
</dbReference>
<dbReference type="Pfam" id="PF02627">
    <property type="entry name" value="CMD"/>
    <property type="match status" value="1"/>
</dbReference>
<keyword evidence="4" id="KW-1185">Reference proteome</keyword>
<dbReference type="SUPFAM" id="SSF69118">
    <property type="entry name" value="AhpD-like"/>
    <property type="match status" value="1"/>
</dbReference>
<evidence type="ECO:0000259" key="2">
    <source>
        <dbReference type="Pfam" id="PF02627"/>
    </source>
</evidence>
<protein>
    <submittedName>
        <fullName evidence="3">Peroxidase-related enzyme</fullName>
    </submittedName>
</protein>
<dbReference type="EMBL" id="VLPK01000003">
    <property type="protein sequence ID" value="TSJ39473.1"/>
    <property type="molecule type" value="Genomic_DNA"/>
</dbReference>
<dbReference type="InterPro" id="IPR004675">
    <property type="entry name" value="AhpD_core"/>
</dbReference>
<dbReference type="RefSeq" id="WP_144249510.1">
    <property type="nucleotide sequence ID" value="NZ_VLPK01000003.1"/>
</dbReference>